<sequence length="97" mass="11294">MTNLDSTLDIELVISKISSDQSRSFQTTLKDFQTLLNEDKLEDSILKNVSSIYYVLEKLHKEKKIHRREFNQRTKSLINIVLLAKDINANNIRISKS</sequence>
<evidence type="ECO:0000313" key="2">
    <source>
        <dbReference type="Proteomes" id="UP001549104"/>
    </source>
</evidence>
<organism evidence="1 2">
    <name type="scientific">Sporosarcina psychrophila</name>
    <name type="common">Bacillus psychrophilus</name>
    <dbReference type="NCBI Taxonomy" id="1476"/>
    <lineage>
        <taxon>Bacteria</taxon>
        <taxon>Bacillati</taxon>
        <taxon>Bacillota</taxon>
        <taxon>Bacilli</taxon>
        <taxon>Bacillales</taxon>
        <taxon>Caryophanaceae</taxon>
        <taxon>Sporosarcina</taxon>
    </lineage>
</organism>
<reference evidence="1 2" key="1">
    <citation type="submission" date="2024-06" db="EMBL/GenBank/DDBJ databases">
        <title>Sorghum-associated microbial communities from plants grown in Nebraska, USA.</title>
        <authorList>
            <person name="Schachtman D."/>
        </authorList>
    </citation>
    <scope>NUCLEOTIDE SEQUENCE [LARGE SCALE GENOMIC DNA]</scope>
    <source>
        <strain evidence="1 2">1288</strain>
    </source>
</reference>
<dbReference type="Proteomes" id="UP001549104">
    <property type="component" value="Unassembled WGS sequence"/>
</dbReference>
<evidence type="ECO:0000313" key="1">
    <source>
        <dbReference type="EMBL" id="MET3656059.1"/>
    </source>
</evidence>
<keyword evidence="2" id="KW-1185">Reference proteome</keyword>
<protein>
    <submittedName>
        <fullName evidence="1">Uncharacterized protein</fullName>
    </submittedName>
</protein>
<gene>
    <name evidence="1" type="ORF">ABIC55_001143</name>
</gene>
<comment type="caution">
    <text evidence="1">The sequence shown here is derived from an EMBL/GenBank/DDBJ whole genome shotgun (WGS) entry which is preliminary data.</text>
</comment>
<dbReference type="EMBL" id="JBEPME010000001">
    <property type="protein sequence ID" value="MET3656059.1"/>
    <property type="molecule type" value="Genomic_DNA"/>
</dbReference>
<name>A0ABV2K7L1_SPOPS</name>
<accession>A0ABV2K7L1</accession>
<proteinExistence type="predicted"/>